<dbReference type="InterPro" id="IPR021284">
    <property type="entry name" value="DUF2750"/>
</dbReference>
<accession>A0A5S4V2U0</accession>
<comment type="caution">
    <text evidence="1">The sequence shown here is derived from an EMBL/GenBank/DDBJ whole genome shotgun (WGS) entry which is preliminary data.</text>
</comment>
<name>A0A5S4V2U0_9MICO</name>
<evidence type="ECO:0000313" key="1">
    <source>
        <dbReference type="EMBL" id="TYL53312.1"/>
    </source>
</evidence>
<dbReference type="AlphaFoldDB" id="A0A5S4V2U0"/>
<protein>
    <submittedName>
        <fullName evidence="1">DUF2750 domain-containing protein</fullName>
    </submittedName>
</protein>
<proteinExistence type="predicted"/>
<dbReference type="Proteomes" id="UP000325243">
    <property type="component" value="Unassembled WGS sequence"/>
</dbReference>
<sequence length="120" mass="13439">MSVSAAQADAFYREVLTSRTVWTVRDADGFPAPMTPTGQRAQPFWSKQSRAQRIVDAVPAYAEMEIVEIPLVDWRERWLPGLERDGLLVGINWSGRNATGYDRSPADVLRILDTRDSMGG</sequence>
<gene>
    <name evidence="1" type="ORF">FYC51_06395</name>
</gene>
<reference evidence="1 2" key="1">
    <citation type="submission" date="2019-08" db="EMBL/GenBank/DDBJ databases">
        <authorList>
            <person name="Hu J."/>
        </authorList>
    </citation>
    <scope>NUCLEOTIDE SEQUENCE [LARGE SCALE GENOMIC DNA]</scope>
    <source>
        <strain evidence="1 2">NEAU-184</strain>
    </source>
</reference>
<organism evidence="1 2">
    <name type="scientific">Agromyces mariniharenae</name>
    <dbReference type="NCBI Taxonomy" id="2604423"/>
    <lineage>
        <taxon>Bacteria</taxon>
        <taxon>Bacillati</taxon>
        <taxon>Actinomycetota</taxon>
        <taxon>Actinomycetes</taxon>
        <taxon>Micrococcales</taxon>
        <taxon>Microbacteriaceae</taxon>
        <taxon>Agromyces</taxon>
    </lineage>
</organism>
<dbReference type="Pfam" id="PF11042">
    <property type="entry name" value="DUF2750"/>
    <property type="match status" value="1"/>
</dbReference>
<evidence type="ECO:0000313" key="2">
    <source>
        <dbReference type="Proteomes" id="UP000325243"/>
    </source>
</evidence>
<keyword evidence="2" id="KW-1185">Reference proteome</keyword>
<dbReference type="EMBL" id="VSSB01000001">
    <property type="protein sequence ID" value="TYL53312.1"/>
    <property type="molecule type" value="Genomic_DNA"/>
</dbReference>